<reference evidence="9" key="1">
    <citation type="submission" date="2021-06" db="EMBL/GenBank/DDBJ databases">
        <title>Description of novel taxa of the family Lachnospiraceae.</title>
        <authorList>
            <person name="Chaplin A.V."/>
            <person name="Sokolova S.R."/>
            <person name="Pikina A.P."/>
            <person name="Korzhanova M."/>
            <person name="Belova V."/>
            <person name="Korostin D."/>
            <person name="Efimov B.A."/>
        </authorList>
    </citation>
    <scope>NUCLEOTIDE SEQUENCE</scope>
    <source>
        <strain evidence="9">ASD5720</strain>
    </source>
</reference>
<keyword evidence="7" id="KW-0732">Signal</keyword>
<dbReference type="CDD" id="cd07731">
    <property type="entry name" value="ComA-like_MBL-fold"/>
    <property type="match status" value="1"/>
</dbReference>
<feature type="signal peptide" evidence="7">
    <location>
        <begin position="1"/>
        <end position="23"/>
    </location>
</feature>
<dbReference type="InterPro" id="IPR035681">
    <property type="entry name" value="ComA-like_MBL"/>
</dbReference>
<protein>
    <submittedName>
        <fullName evidence="9">DNA internalization-related competence protein ComEC/Rec2</fullName>
    </submittedName>
</protein>
<feature type="transmembrane region" description="Helical" evidence="6">
    <location>
        <begin position="188"/>
        <end position="211"/>
    </location>
</feature>
<dbReference type="Pfam" id="PF03772">
    <property type="entry name" value="Competence"/>
    <property type="match status" value="1"/>
</dbReference>
<feature type="domain" description="Metallo-beta-lactamase" evidence="8">
    <location>
        <begin position="470"/>
        <end position="667"/>
    </location>
</feature>
<evidence type="ECO:0000256" key="5">
    <source>
        <dbReference type="ARBA" id="ARBA00023136"/>
    </source>
</evidence>
<evidence type="ECO:0000256" key="7">
    <source>
        <dbReference type="SAM" id="SignalP"/>
    </source>
</evidence>
<dbReference type="InterPro" id="IPR004797">
    <property type="entry name" value="Competence_ComEC/Rec2"/>
</dbReference>
<dbReference type="GO" id="GO:0030420">
    <property type="term" value="P:establishment of competence for transformation"/>
    <property type="evidence" value="ECO:0007669"/>
    <property type="project" value="InterPro"/>
</dbReference>
<dbReference type="Gene3D" id="3.60.15.10">
    <property type="entry name" value="Ribonuclease Z/Hydroxyacylglutathione hydrolase-like"/>
    <property type="match status" value="1"/>
</dbReference>
<accession>A0A949K3Y6</accession>
<evidence type="ECO:0000256" key="3">
    <source>
        <dbReference type="ARBA" id="ARBA00022692"/>
    </source>
</evidence>
<dbReference type="NCBIfam" id="TIGR00360">
    <property type="entry name" value="ComEC_N-term"/>
    <property type="match status" value="1"/>
</dbReference>
<keyword evidence="3 6" id="KW-0812">Transmembrane</keyword>
<evidence type="ECO:0000256" key="4">
    <source>
        <dbReference type="ARBA" id="ARBA00022989"/>
    </source>
</evidence>
<feature type="transmembrane region" description="Helical" evidence="6">
    <location>
        <begin position="283"/>
        <end position="305"/>
    </location>
</feature>
<dbReference type="InterPro" id="IPR004477">
    <property type="entry name" value="ComEC_N"/>
</dbReference>
<gene>
    <name evidence="9" type="ORF">KTH89_17640</name>
</gene>
<dbReference type="RefSeq" id="WP_238722571.1">
    <property type="nucleotide sequence ID" value="NZ_JAHQCW010000033.1"/>
</dbReference>
<sequence length="716" mass="78967">MIKRPMCLLALAFALIVLPGAYGGERKEPPCPDGARVTVQGDVCGREEKNDKYLIYLKHISILEENRKIPLKKLIIYLEENPQLKIGSTVRVSGTIKWPEPAGNPGQFDAAAYYKIMRTDGFVYGDETTLVDGGYNRYLEAITQIRERMGRSLDRVLPESDSQVLKAMLLGEKGQLDSQIKERYQSGGISHILAISGLHISIIGMAIFSILRKIRCPVWAAGVLCTALMGSYVQMTGQSVSAVRALLMFSLMTAGKILGRTYDLGTGTAFAAILILADNPYYLFYSGFLLSFGAVLGIAVFMPVLKELLPWKNPVSEGLKASLSVQIMSLPVLLSSFYEFPLYSVLLNLCVIPLMSLVVFTGLLGGFAGMINGTAGSFLAAPAHYILEFYQLLCSGSEKLPFHNLIIGKPSFCRIFLYYGISLLILVLWKKISHKVLRKTLPVILFCIMLFILTGRNDPEFELVSLDVSQGDGIFIQSQGFHMLVDAGSSDVKEVGKYRILPFLKARGIRKLDYVLMTHADADHTSGIRELIQLGYPIRCLLLPDIANRDEAYMEMRTLAEDAGIEVGVIGEGMKLEQGGLRIQCLHPVRGYDSVDRNDGSVVLAVQYDQFRILLTGDLGEEGEERILDELLPVDILKVGHHGSGSSTSKPFLEKTMPKAALISCGAGNSYGHPHQETLERLEEIKCRTFLTMQSGAITVGIQDGRLKLETFLQNP</sequence>
<evidence type="ECO:0000259" key="8">
    <source>
        <dbReference type="SMART" id="SM00849"/>
    </source>
</evidence>
<feature type="transmembrane region" description="Helical" evidence="6">
    <location>
        <begin position="436"/>
        <end position="455"/>
    </location>
</feature>
<dbReference type="Proteomes" id="UP000712157">
    <property type="component" value="Unassembled WGS sequence"/>
</dbReference>
<evidence type="ECO:0000313" key="10">
    <source>
        <dbReference type="Proteomes" id="UP000712157"/>
    </source>
</evidence>
<dbReference type="InterPro" id="IPR001279">
    <property type="entry name" value="Metallo-B-lactamas"/>
</dbReference>
<dbReference type="PANTHER" id="PTHR30619">
    <property type="entry name" value="DNA INTERNALIZATION/COMPETENCE PROTEIN COMEC/REC2"/>
    <property type="match status" value="1"/>
</dbReference>
<evidence type="ECO:0000313" key="9">
    <source>
        <dbReference type="EMBL" id="MBU9738370.1"/>
    </source>
</evidence>
<dbReference type="AlphaFoldDB" id="A0A949K3Y6"/>
<comment type="caution">
    <text evidence="9">The sequence shown here is derived from an EMBL/GenBank/DDBJ whole genome shotgun (WGS) entry which is preliminary data.</text>
</comment>
<dbReference type="InterPro" id="IPR052159">
    <property type="entry name" value="Competence_DNA_uptake"/>
</dbReference>
<feature type="chain" id="PRO_5038744436" evidence="7">
    <location>
        <begin position="24"/>
        <end position="716"/>
    </location>
</feature>
<keyword evidence="10" id="KW-1185">Reference proteome</keyword>
<evidence type="ECO:0000256" key="1">
    <source>
        <dbReference type="ARBA" id="ARBA00004651"/>
    </source>
</evidence>
<feature type="transmembrane region" description="Helical" evidence="6">
    <location>
        <begin position="407"/>
        <end position="429"/>
    </location>
</feature>
<dbReference type="GO" id="GO:0005886">
    <property type="term" value="C:plasma membrane"/>
    <property type="evidence" value="ECO:0007669"/>
    <property type="project" value="UniProtKB-SubCell"/>
</dbReference>
<keyword evidence="5 6" id="KW-0472">Membrane</keyword>
<comment type="subcellular location">
    <subcellularLocation>
        <location evidence="1">Cell membrane</location>
        <topology evidence="1">Multi-pass membrane protein</topology>
    </subcellularLocation>
</comment>
<dbReference type="Pfam" id="PF13567">
    <property type="entry name" value="DUF4131"/>
    <property type="match status" value="1"/>
</dbReference>
<dbReference type="EMBL" id="JAHQCW010000033">
    <property type="protein sequence ID" value="MBU9738370.1"/>
    <property type="molecule type" value="Genomic_DNA"/>
</dbReference>
<evidence type="ECO:0000256" key="6">
    <source>
        <dbReference type="SAM" id="Phobius"/>
    </source>
</evidence>
<dbReference type="SMART" id="SM00849">
    <property type="entry name" value="Lactamase_B"/>
    <property type="match status" value="1"/>
</dbReference>
<dbReference type="PANTHER" id="PTHR30619:SF1">
    <property type="entry name" value="RECOMBINATION PROTEIN 2"/>
    <property type="match status" value="1"/>
</dbReference>
<proteinExistence type="predicted"/>
<feature type="transmembrane region" description="Helical" evidence="6">
    <location>
        <begin position="218"/>
        <end position="237"/>
    </location>
</feature>
<dbReference type="InterPro" id="IPR036866">
    <property type="entry name" value="RibonucZ/Hydroxyglut_hydro"/>
</dbReference>
<feature type="transmembrane region" description="Helical" evidence="6">
    <location>
        <begin position="340"/>
        <end position="360"/>
    </location>
</feature>
<name>A0A949K3Y6_9FIRM</name>
<organism evidence="9 10">
    <name type="scientific">Diplocloster agilis</name>
    <dbReference type="NCBI Taxonomy" id="2850323"/>
    <lineage>
        <taxon>Bacteria</taxon>
        <taxon>Bacillati</taxon>
        <taxon>Bacillota</taxon>
        <taxon>Clostridia</taxon>
        <taxon>Lachnospirales</taxon>
        <taxon>Lachnospiraceae</taxon>
        <taxon>Diplocloster</taxon>
    </lineage>
</organism>
<dbReference type="Pfam" id="PF00753">
    <property type="entry name" value="Lactamase_B"/>
    <property type="match status" value="1"/>
</dbReference>
<keyword evidence="4 6" id="KW-1133">Transmembrane helix</keyword>
<keyword evidence="2" id="KW-1003">Cell membrane</keyword>
<feature type="transmembrane region" description="Helical" evidence="6">
    <location>
        <begin position="257"/>
        <end position="276"/>
    </location>
</feature>
<dbReference type="SUPFAM" id="SSF56281">
    <property type="entry name" value="Metallo-hydrolase/oxidoreductase"/>
    <property type="match status" value="1"/>
</dbReference>
<dbReference type="NCBIfam" id="TIGR00361">
    <property type="entry name" value="ComEC_Rec2"/>
    <property type="match status" value="1"/>
</dbReference>
<evidence type="ECO:0000256" key="2">
    <source>
        <dbReference type="ARBA" id="ARBA00022475"/>
    </source>
</evidence>
<dbReference type="InterPro" id="IPR025405">
    <property type="entry name" value="DUF4131"/>
</dbReference>